<proteinExistence type="predicted"/>
<dbReference type="SMART" id="SM00355">
    <property type="entry name" value="ZnF_C2H2"/>
    <property type="match status" value="3"/>
</dbReference>
<evidence type="ECO:0000313" key="3">
    <source>
        <dbReference type="Proteomes" id="UP000024404"/>
    </source>
</evidence>
<reference evidence="2" key="2">
    <citation type="submission" date="2022-06" db="UniProtKB">
        <authorList>
            <consortium name="EnsemblMetazoa"/>
        </authorList>
    </citation>
    <scope>IDENTIFICATION</scope>
</reference>
<dbReference type="EMBL" id="CMVM020000444">
    <property type="status" value="NOT_ANNOTATED_CDS"/>
    <property type="molecule type" value="Genomic_DNA"/>
</dbReference>
<evidence type="ECO:0000259" key="1">
    <source>
        <dbReference type="PROSITE" id="PS00028"/>
    </source>
</evidence>
<keyword evidence="3" id="KW-1185">Reference proteome</keyword>
<dbReference type="PROSITE" id="PS00028">
    <property type="entry name" value="ZINC_FINGER_C2H2_1"/>
    <property type="match status" value="1"/>
</dbReference>
<accession>A0A8R1XNW2</accession>
<organism evidence="2 3">
    <name type="scientific">Onchocerca volvulus</name>
    <dbReference type="NCBI Taxonomy" id="6282"/>
    <lineage>
        <taxon>Eukaryota</taxon>
        <taxon>Metazoa</taxon>
        <taxon>Ecdysozoa</taxon>
        <taxon>Nematoda</taxon>
        <taxon>Chromadorea</taxon>
        <taxon>Rhabditida</taxon>
        <taxon>Spirurina</taxon>
        <taxon>Spiruromorpha</taxon>
        <taxon>Filarioidea</taxon>
        <taxon>Onchocercidae</taxon>
        <taxon>Onchocerca</taxon>
    </lineage>
</organism>
<dbReference type="InterPro" id="IPR013087">
    <property type="entry name" value="Znf_C2H2_type"/>
</dbReference>
<dbReference type="EnsemblMetazoa" id="OVOC12358.1">
    <property type="protein sequence ID" value="OVOC12358.1"/>
    <property type="gene ID" value="WBGene00249167"/>
</dbReference>
<dbReference type="AlphaFoldDB" id="A0A8R1XNW2"/>
<reference evidence="3" key="1">
    <citation type="submission" date="2013-10" db="EMBL/GenBank/DDBJ databases">
        <title>Genome sequencing of Onchocerca volvulus.</title>
        <authorList>
            <person name="Cotton J."/>
            <person name="Tsai J."/>
            <person name="Stanley E."/>
            <person name="Tracey A."/>
            <person name="Holroyd N."/>
            <person name="Lustigman S."/>
            <person name="Berriman M."/>
        </authorList>
    </citation>
    <scope>NUCLEOTIDE SEQUENCE</scope>
</reference>
<name>A0A8R1XNW2_ONCVO</name>
<protein>
    <submittedName>
        <fullName evidence="2">C2H2-type domain-containing protein</fullName>
    </submittedName>
</protein>
<evidence type="ECO:0000313" key="2">
    <source>
        <dbReference type="EnsemblMetazoa" id="OVOC12358.1"/>
    </source>
</evidence>
<dbReference type="OMA" id="HKEIPHY"/>
<feature type="domain" description="C2H2-type" evidence="1">
    <location>
        <begin position="188"/>
        <end position="209"/>
    </location>
</feature>
<sequence length="320" mass="37637">MGKKIFLRAIEKELLKKCTDNSTNNKKLITFLRNIYEKEARLHPLSMHSLSLSGNFVLPKAIFIPPSQIVTLMAEYDADMTIEELLRRLIKSGNIKEQKRRIRYAENFLLKAAMQRRAMHMTNILFELGKNVVASSLNKIEENTEEVLYNHTSLSMLECRLCHFKTESQIVLEAHKEIPHYIRHRYRCSFCIQSFVNFHQIRSHFLEKHGVIARNDYWNTSLECSSCSVVFNNEFNLKKHRKFCSFVKTGFTMFSTKKQASCAISEDVWNAMASSDLSHQKFKHSIPRKRVNQKETDLIQKRDAQRWLQEDFNMDDFVKS</sequence>
<dbReference type="Proteomes" id="UP000024404">
    <property type="component" value="Unassembled WGS sequence"/>
</dbReference>